<dbReference type="AlphaFoldDB" id="A0A0U0S8I9"/>
<sequence>MPEVAHASTNSNAVTYSVRLRRLCRPMRAKVNAVTAPNTPASPANAPNCTAHLVGVNVSSSRPTAVVPISRQAGPLASPATRPRRSSTNSTPNRQNSNTSTANRRDIDPSTLLSTVRK</sequence>
<evidence type="ECO:0000313" key="3">
    <source>
        <dbReference type="Proteomes" id="UP000038802"/>
    </source>
</evidence>
<accession>A0A0U0S8I9</accession>
<feature type="compositionally biased region" description="Polar residues" evidence="1">
    <location>
        <begin position="86"/>
        <end position="102"/>
    </location>
</feature>
<reference evidence="3" key="1">
    <citation type="submission" date="2015-03" db="EMBL/GenBank/DDBJ databases">
        <authorList>
            <consortium name="Pathogen Informatics"/>
        </authorList>
    </citation>
    <scope>NUCLEOTIDE SEQUENCE [LARGE SCALE GENOMIC DNA]</scope>
    <source>
        <strain evidence="3">K00500041</strain>
    </source>
</reference>
<proteinExistence type="predicted"/>
<name>A0A0U0S8I9_MYCTX</name>
<evidence type="ECO:0000256" key="1">
    <source>
        <dbReference type="SAM" id="MobiDB-lite"/>
    </source>
</evidence>
<dbReference type="EMBL" id="CSAE01000572">
    <property type="protein sequence ID" value="COW54921.1"/>
    <property type="molecule type" value="Genomic_DNA"/>
</dbReference>
<gene>
    <name evidence="2" type="ORF">ERS007703_03839</name>
</gene>
<evidence type="ECO:0000313" key="2">
    <source>
        <dbReference type="EMBL" id="COW54921.1"/>
    </source>
</evidence>
<feature type="region of interest" description="Disordered" evidence="1">
    <location>
        <begin position="60"/>
        <end position="118"/>
    </location>
</feature>
<protein>
    <submittedName>
        <fullName evidence="2">Uncharacterized protein</fullName>
    </submittedName>
</protein>
<dbReference type="Proteomes" id="UP000038802">
    <property type="component" value="Unassembled WGS sequence"/>
</dbReference>
<organism evidence="2 3">
    <name type="scientific">Mycobacterium tuberculosis</name>
    <dbReference type="NCBI Taxonomy" id="1773"/>
    <lineage>
        <taxon>Bacteria</taxon>
        <taxon>Bacillati</taxon>
        <taxon>Actinomycetota</taxon>
        <taxon>Actinomycetes</taxon>
        <taxon>Mycobacteriales</taxon>
        <taxon>Mycobacteriaceae</taxon>
        <taxon>Mycobacterium</taxon>
        <taxon>Mycobacterium tuberculosis complex</taxon>
    </lineage>
</organism>